<dbReference type="AlphaFoldDB" id="X1AGI0"/>
<protein>
    <submittedName>
        <fullName evidence="1">Uncharacterized protein</fullName>
    </submittedName>
</protein>
<dbReference type="EMBL" id="BART01016386">
    <property type="protein sequence ID" value="GAG81034.1"/>
    <property type="molecule type" value="Genomic_DNA"/>
</dbReference>
<proteinExistence type="predicted"/>
<gene>
    <name evidence="1" type="ORF">S01H4_31527</name>
</gene>
<comment type="caution">
    <text evidence="1">The sequence shown here is derived from an EMBL/GenBank/DDBJ whole genome shotgun (WGS) entry which is preliminary data.</text>
</comment>
<name>X1AGI0_9ZZZZ</name>
<reference evidence="1" key="1">
    <citation type="journal article" date="2014" name="Front. Microbiol.">
        <title>High frequency of phylogenetically diverse reductive dehalogenase-homologous genes in deep subseafloor sedimentary metagenomes.</title>
        <authorList>
            <person name="Kawai M."/>
            <person name="Futagami T."/>
            <person name="Toyoda A."/>
            <person name="Takaki Y."/>
            <person name="Nishi S."/>
            <person name="Hori S."/>
            <person name="Arai W."/>
            <person name="Tsubouchi T."/>
            <person name="Morono Y."/>
            <person name="Uchiyama I."/>
            <person name="Ito T."/>
            <person name="Fujiyama A."/>
            <person name="Inagaki F."/>
            <person name="Takami H."/>
        </authorList>
    </citation>
    <scope>NUCLEOTIDE SEQUENCE</scope>
    <source>
        <strain evidence="1">Expedition CK06-06</strain>
    </source>
</reference>
<evidence type="ECO:0000313" key="1">
    <source>
        <dbReference type="EMBL" id="GAG81034.1"/>
    </source>
</evidence>
<feature type="non-terminal residue" evidence="1">
    <location>
        <position position="95"/>
    </location>
</feature>
<accession>X1AGI0</accession>
<organism evidence="1">
    <name type="scientific">marine sediment metagenome</name>
    <dbReference type="NCBI Taxonomy" id="412755"/>
    <lineage>
        <taxon>unclassified sequences</taxon>
        <taxon>metagenomes</taxon>
        <taxon>ecological metagenomes</taxon>
    </lineage>
</organism>
<sequence>MWYAGSYVTGKGEREKFGYATTSASEAKAWDTIGITQKKIRVQFLNRIEYINVDSLFLILPELSGIALVDTYNSLALAYSLNDENKSFSYAEKAL</sequence>